<dbReference type="Gene3D" id="1.10.287.80">
    <property type="entry name" value="ATP synthase, gamma subunit, helix hairpin domain"/>
    <property type="match status" value="1"/>
</dbReference>
<keyword evidence="10 11" id="KW-0066">ATP synthesis</keyword>
<reference evidence="12" key="1">
    <citation type="journal article" date="2014" name="Genome Announc.">
        <title>De novo whole-genome sequence and genome annotation of Lichtheimia ramosa.</title>
        <authorList>
            <person name="Linde J."/>
            <person name="Schwartze V."/>
            <person name="Binder U."/>
            <person name="Lass-Florl C."/>
            <person name="Voigt K."/>
            <person name="Horn F."/>
        </authorList>
    </citation>
    <scope>NUCLEOTIDE SEQUENCE</scope>
    <source>
        <strain evidence="12">JMRC FSU:6197</strain>
    </source>
</reference>
<evidence type="ECO:0000313" key="12">
    <source>
        <dbReference type="EMBL" id="CDS13358.1"/>
    </source>
</evidence>
<name>A0A077X260_9FUNG</name>
<evidence type="ECO:0000256" key="1">
    <source>
        <dbReference type="ARBA" id="ARBA00004637"/>
    </source>
</evidence>
<dbReference type="NCBIfam" id="TIGR01146">
    <property type="entry name" value="ATPsyn_F1gamma"/>
    <property type="match status" value="1"/>
</dbReference>
<keyword evidence="3 11" id="KW-0813">Transport</keyword>
<gene>
    <name evidence="12" type="ORF">LRAMOSA05536</name>
</gene>
<proteinExistence type="inferred from homology"/>
<evidence type="ECO:0000256" key="3">
    <source>
        <dbReference type="ARBA" id="ARBA00022448"/>
    </source>
</evidence>
<dbReference type="PANTHER" id="PTHR11693">
    <property type="entry name" value="ATP SYNTHASE GAMMA CHAIN"/>
    <property type="match status" value="1"/>
</dbReference>
<keyword evidence="6 11" id="KW-0406">Ion transport</keyword>
<dbReference type="Pfam" id="PF00231">
    <property type="entry name" value="ATP-synt"/>
    <property type="match status" value="1"/>
</dbReference>
<evidence type="ECO:0000256" key="8">
    <source>
        <dbReference type="ARBA" id="ARBA00023136"/>
    </source>
</evidence>
<evidence type="ECO:0000256" key="4">
    <source>
        <dbReference type="ARBA" id="ARBA00022781"/>
    </source>
</evidence>
<evidence type="ECO:0000256" key="11">
    <source>
        <dbReference type="RuleBase" id="RU004001"/>
    </source>
</evidence>
<dbReference type="AlphaFoldDB" id="A0A077X260"/>
<dbReference type="PROSITE" id="PS00153">
    <property type="entry name" value="ATPASE_GAMMA"/>
    <property type="match status" value="1"/>
</dbReference>
<comment type="subunit">
    <text evidence="11">F-type ATPases have 2 components, CF(1) - the catalytic core - and CF(0) - the membrane proton channel. CF(1) and CF(0) have multiple subunits.</text>
</comment>
<dbReference type="InterPro" id="IPR000131">
    <property type="entry name" value="ATP_synth_F1_gsu"/>
</dbReference>
<evidence type="ECO:0000256" key="5">
    <source>
        <dbReference type="ARBA" id="ARBA00022792"/>
    </source>
</evidence>
<keyword evidence="8" id="KW-0472">Membrane</keyword>
<evidence type="ECO:0000256" key="7">
    <source>
        <dbReference type="ARBA" id="ARBA00023128"/>
    </source>
</evidence>
<dbReference type="CDD" id="cd12151">
    <property type="entry name" value="F1-ATPase_gamma"/>
    <property type="match status" value="1"/>
</dbReference>
<dbReference type="OrthoDB" id="239812at2759"/>
<comment type="similarity">
    <text evidence="2 11">Belongs to the ATPase gamma chain family.</text>
</comment>
<keyword evidence="4 11" id="KW-0375">Hydrogen ion transport</keyword>
<evidence type="ECO:0000256" key="10">
    <source>
        <dbReference type="ARBA" id="ARBA00023310"/>
    </source>
</evidence>
<evidence type="ECO:0000256" key="9">
    <source>
        <dbReference type="ARBA" id="ARBA00023196"/>
    </source>
</evidence>
<accession>A0A077X260</accession>
<dbReference type="PANTHER" id="PTHR11693:SF22">
    <property type="entry name" value="ATP SYNTHASE SUBUNIT GAMMA, MITOCHONDRIAL"/>
    <property type="match status" value="1"/>
</dbReference>
<dbReference type="SUPFAM" id="SSF52943">
    <property type="entry name" value="ATP synthase (F1-ATPase), gamma subunit"/>
    <property type="match status" value="1"/>
</dbReference>
<evidence type="ECO:0000256" key="2">
    <source>
        <dbReference type="ARBA" id="ARBA00007681"/>
    </source>
</evidence>
<dbReference type="FunFam" id="3.40.1380.10:FF:000003">
    <property type="entry name" value="ATP synthase subunit gamma"/>
    <property type="match status" value="1"/>
</dbReference>
<comment type="subcellular location">
    <subcellularLocation>
        <location evidence="1">Mitochondrion inner membrane</location>
        <topology evidence="1">Peripheral membrane protein</topology>
    </subcellularLocation>
</comment>
<evidence type="ECO:0000256" key="6">
    <source>
        <dbReference type="ARBA" id="ARBA00023065"/>
    </source>
</evidence>
<keyword evidence="5" id="KW-0999">Mitochondrion inner membrane</keyword>
<sequence length="292" mass="31708">MLSTASRIAVRPAVKPLSHGVQARNMATLKEIQLRLKSVQNIEKITKSMKMIASTKVNKAQRGMDAARAFGAASNALFESAETKAADNGKTLVVASSSDRGLCGGIHSSVSKATRRVLEGLPEAQLVVLGDKPKAQLQRVAKERIALSFNQIGKDVPTFAEASSIADVIKREGIEFDSVKIVYNQFKSVIAYEADTIPAYSEEVFKNSPNFAVYEIEDDVLANLQEFTFANSLYWAMVEGYASEMCAKRAAMENATNNAGDMITKLTMTYNRGRQAVITNELIDIITGASAL</sequence>
<dbReference type="InterPro" id="IPR023632">
    <property type="entry name" value="ATP_synth_F1_gsu_CS"/>
</dbReference>
<dbReference type="GO" id="GO:0005743">
    <property type="term" value="C:mitochondrial inner membrane"/>
    <property type="evidence" value="ECO:0007669"/>
    <property type="project" value="UniProtKB-SubCell"/>
</dbReference>
<protein>
    <recommendedName>
        <fullName evidence="11">ATP synthase subunit gamma</fullName>
    </recommendedName>
</protein>
<dbReference type="GO" id="GO:0046933">
    <property type="term" value="F:proton-transporting ATP synthase activity, rotational mechanism"/>
    <property type="evidence" value="ECO:0007669"/>
    <property type="project" value="EnsemblFungi"/>
</dbReference>
<dbReference type="PIRSF" id="PIRSF039089">
    <property type="entry name" value="ATP_synthase_gamma"/>
    <property type="match status" value="1"/>
</dbReference>
<dbReference type="Gene3D" id="3.40.1380.10">
    <property type="match status" value="1"/>
</dbReference>
<dbReference type="InterPro" id="IPR035968">
    <property type="entry name" value="ATP_synth_F1_ATPase_gsu"/>
</dbReference>
<dbReference type="PRINTS" id="PR00126">
    <property type="entry name" value="ATPASEGAMMA"/>
</dbReference>
<dbReference type="EMBL" id="LK023379">
    <property type="protein sequence ID" value="CDS13358.1"/>
    <property type="molecule type" value="Genomic_DNA"/>
</dbReference>
<keyword evidence="9 11" id="KW-0139">CF(1)</keyword>
<keyword evidence="7" id="KW-0496">Mitochondrion</keyword>
<dbReference type="GO" id="GO:0046961">
    <property type="term" value="F:proton-transporting ATPase activity, rotational mechanism"/>
    <property type="evidence" value="ECO:0007669"/>
    <property type="project" value="EnsemblFungi"/>
</dbReference>
<organism evidence="12">
    <name type="scientific">Lichtheimia ramosa</name>
    <dbReference type="NCBI Taxonomy" id="688394"/>
    <lineage>
        <taxon>Eukaryota</taxon>
        <taxon>Fungi</taxon>
        <taxon>Fungi incertae sedis</taxon>
        <taxon>Mucoromycota</taxon>
        <taxon>Mucoromycotina</taxon>
        <taxon>Mucoromycetes</taxon>
        <taxon>Mucorales</taxon>
        <taxon>Lichtheimiaceae</taxon>
        <taxon>Lichtheimia</taxon>
    </lineage>
</organism>
<dbReference type="GO" id="GO:0045259">
    <property type="term" value="C:proton-transporting ATP synthase complex"/>
    <property type="evidence" value="ECO:0007669"/>
    <property type="project" value="UniProtKB-KW"/>
</dbReference>